<evidence type="ECO:0000256" key="7">
    <source>
        <dbReference type="ARBA" id="ARBA00022989"/>
    </source>
</evidence>
<evidence type="ECO:0000259" key="13">
    <source>
        <dbReference type="Pfam" id="PF26002"/>
    </source>
</evidence>
<evidence type="ECO:0000256" key="3">
    <source>
        <dbReference type="ARBA" id="ARBA00022448"/>
    </source>
</evidence>
<evidence type="ECO:0000256" key="2">
    <source>
        <dbReference type="ARBA" id="ARBA00009477"/>
    </source>
</evidence>
<proteinExistence type="inferred from homology"/>
<evidence type="ECO:0000256" key="11">
    <source>
        <dbReference type="SAM" id="MobiDB-lite"/>
    </source>
</evidence>
<dbReference type="Gene3D" id="2.40.30.170">
    <property type="match status" value="1"/>
</dbReference>
<feature type="coiled-coil region" evidence="10">
    <location>
        <begin position="109"/>
        <end position="136"/>
    </location>
</feature>
<name>A0AAP4D691_9PROT</name>
<dbReference type="GO" id="GO:0005886">
    <property type="term" value="C:plasma membrane"/>
    <property type="evidence" value="ECO:0007669"/>
    <property type="project" value="UniProtKB-SubCell"/>
</dbReference>
<sequence>MTVTESDQRQKPATVRRAAKPDDDGIGRNLRVGVAAVLFLLVGGGGWAAVAQLKGAVVAAGTVVVESYVKRVQHPDGGVVGAIMVSEGESVEAGDLLIRLDDTVTRANLMVVDSQLVELAARRARLEAERDGLAEIRYDDDLLARRTEPKVARALDGEISLFASRRTAREGEVAQLRAQIGQLGDEAAGLTAQIEAKTAELAVIAEEIAGLTQLYDKGLTPVTRLRAMQRERIGIEGDRGRLQAERARSRGRLSETELQIIQLDQKMRAEVIEQLRELEAKWAELQERQIAAQDKLTRVDLRAPIAGAVHQLTAHTVGGVIGAGETVMLIVPGDDRLVVETQIAPNDIDQVAVGQPAVLRLAAFNQKTTPELDGVVSRVSADLTTNEQTGMSYYVAQIALPESELAEIAAIKVLPGMPAEVYLQTGERTALSYLVKPLMDQFARALREE</sequence>
<protein>
    <recommendedName>
        <fullName evidence="9">Membrane fusion protein (MFP) family protein</fullName>
    </recommendedName>
</protein>
<keyword evidence="5 9" id="KW-0997">Cell inner membrane</keyword>
<feature type="domain" description="AprE-like beta-barrel" evidence="13">
    <location>
        <begin position="337"/>
        <end position="426"/>
    </location>
</feature>
<dbReference type="GO" id="GO:0015031">
    <property type="term" value="P:protein transport"/>
    <property type="evidence" value="ECO:0007669"/>
    <property type="project" value="InterPro"/>
</dbReference>
<dbReference type="EMBL" id="JARGEQ010000083">
    <property type="protein sequence ID" value="MDF1586451.1"/>
    <property type="molecule type" value="Genomic_DNA"/>
</dbReference>
<keyword evidence="15" id="KW-1185">Reference proteome</keyword>
<dbReference type="Pfam" id="PF25994">
    <property type="entry name" value="HH_AprE"/>
    <property type="match status" value="1"/>
</dbReference>
<feature type="region of interest" description="Disordered" evidence="11">
    <location>
        <begin position="1"/>
        <end position="22"/>
    </location>
</feature>
<evidence type="ECO:0000256" key="9">
    <source>
        <dbReference type="RuleBase" id="RU365093"/>
    </source>
</evidence>
<evidence type="ECO:0000256" key="4">
    <source>
        <dbReference type="ARBA" id="ARBA00022475"/>
    </source>
</evidence>
<evidence type="ECO:0000313" key="14">
    <source>
        <dbReference type="EMBL" id="MDF1586451.1"/>
    </source>
</evidence>
<dbReference type="PANTHER" id="PTHR30386">
    <property type="entry name" value="MEMBRANE FUSION SUBUNIT OF EMRAB-TOLC MULTIDRUG EFFLUX PUMP"/>
    <property type="match status" value="1"/>
</dbReference>
<dbReference type="PANTHER" id="PTHR30386:SF17">
    <property type="entry name" value="ALKALINE PROTEASE SECRETION PROTEIN APRE"/>
    <property type="match status" value="1"/>
</dbReference>
<dbReference type="InterPro" id="IPR050739">
    <property type="entry name" value="MFP"/>
</dbReference>
<evidence type="ECO:0000256" key="6">
    <source>
        <dbReference type="ARBA" id="ARBA00022692"/>
    </source>
</evidence>
<dbReference type="InterPro" id="IPR058982">
    <property type="entry name" value="Beta-barrel_AprE"/>
</dbReference>
<dbReference type="NCBIfam" id="TIGR01843">
    <property type="entry name" value="type_I_hlyD"/>
    <property type="match status" value="1"/>
</dbReference>
<dbReference type="Pfam" id="PF26002">
    <property type="entry name" value="Beta-barrel_AprE"/>
    <property type="match status" value="1"/>
</dbReference>
<reference evidence="14 15" key="1">
    <citation type="submission" date="2023-03" db="EMBL/GenBank/DDBJ databases">
        <title>YIM 152171 draft genome.</title>
        <authorList>
            <person name="Yang Z."/>
        </authorList>
    </citation>
    <scope>NUCLEOTIDE SEQUENCE [LARGE SCALE GENOMIC DNA]</scope>
    <source>
        <strain evidence="14 15">YIM 152171</strain>
    </source>
</reference>
<dbReference type="RefSeq" id="WP_327788867.1">
    <property type="nucleotide sequence ID" value="NZ_JARGEQ010000083.1"/>
</dbReference>
<evidence type="ECO:0000256" key="8">
    <source>
        <dbReference type="ARBA" id="ARBA00023136"/>
    </source>
</evidence>
<comment type="subcellular location">
    <subcellularLocation>
        <location evidence="1 9">Cell inner membrane</location>
        <topology evidence="1 9">Single-pass membrane protein</topology>
    </subcellularLocation>
</comment>
<organism evidence="14 15">
    <name type="scientific">Marinimicrococcus flavescens</name>
    <dbReference type="NCBI Taxonomy" id="3031815"/>
    <lineage>
        <taxon>Bacteria</taxon>
        <taxon>Pseudomonadati</taxon>
        <taxon>Pseudomonadota</taxon>
        <taxon>Alphaproteobacteria</taxon>
        <taxon>Geminicoccales</taxon>
        <taxon>Geminicoccaceae</taxon>
        <taxon>Marinimicrococcus</taxon>
    </lineage>
</organism>
<feature type="compositionally biased region" description="Basic and acidic residues" evidence="11">
    <location>
        <begin position="1"/>
        <end position="10"/>
    </location>
</feature>
<feature type="coiled-coil region" evidence="10">
    <location>
        <begin position="261"/>
        <end position="295"/>
    </location>
</feature>
<feature type="domain" description="AprE-like long alpha-helical hairpin" evidence="12">
    <location>
        <begin position="106"/>
        <end position="295"/>
    </location>
</feature>
<gene>
    <name evidence="14" type="ORF">PZ740_08645</name>
</gene>
<keyword evidence="6" id="KW-0812">Transmembrane</keyword>
<evidence type="ECO:0000259" key="12">
    <source>
        <dbReference type="Pfam" id="PF25994"/>
    </source>
</evidence>
<accession>A0AAP4D691</accession>
<keyword evidence="7" id="KW-1133">Transmembrane helix</keyword>
<keyword evidence="4 9" id="KW-1003">Cell membrane</keyword>
<dbReference type="InterPro" id="IPR058781">
    <property type="entry name" value="HH_AprE-like"/>
</dbReference>
<dbReference type="AlphaFoldDB" id="A0AAP4D691"/>
<evidence type="ECO:0000256" key="1">
    <source>
        <dbReference type="ARBA" id="ARBA00004377"/>
    </source>
</evidence>
<comment type="caution">
    <text evidence="14">The sequence shown here is derived from an EMBL/GenBank/DDBJ whole genome shotgun (WGS) entry which is preliminary data.</text>
</comment>
<keyword evidence="10" id="KW-0175">Coiled coil</keyword>
<evidence type="ECO:0000256" key="5">
    <source>
        <dbReference type="ARBA" id="ARBA00022519"/>
    </source>
</evidence>
<dbReference type="PRINTS" id="PR01490">
    <property type="entry name" value="RTXTOXIND"/>
</dbReference>
<keyword evidence="8" id="KW-0472">Membrane</keyword>
<evidence type="ECO:0000313" key="15">
    <source>
        <dbReference type="Proteomes" id="UP001301140"/>
    </source>
</evidence>
<dbReference type="InterPro" id="IPR010129">
    <property type="entry name" value="T1SS_HlyD"/>
</dbReference>
<evidence type="ECO:0000256" key="10">
    <source>
        <dbReference type="SAM" id="Coils"/>
    </source>
</evidence>
<keyword evidence="3 9" id="KW-0813">Transport</keyword>
<comment type="similarity">
    <text evidence="2 9">Belongs to the membrane fusion protein (MFP) (TC 8.A.1) family.</text>
</comment>
<dbReference type="Proteomes" id="UP001301140">
    <property type="component" value="Unassembled WGS sequence"/>
</dbReference>